<dbReference type="PANTHER" id="PTHR31836">
    <property type="match status" value="1"/>
</dbReference>
<name>A0A4Y9YZ02_9APHY</name>
<dbReference type="PANTHER" id="PTHR31836:SF28">
    <property type="entry name" value="SRCR DOMAIN-CONTAINING PROTEIN-RELATED"/>
    <property type="match status" value="1"/>
</dbReference>
<dbReference type="InterPro" id="IPR051477">
    <property type="entry name" value="Expansin_CellWall"/>
</dbReference>
<organism evidence="3 4">
    <name type="scientific">Rhodofomes roseus</name>
    <dbReference type="NCBI Taxonomy" id="34475"/>
    <lineage>
        <taxon>Eukaryota</taxon>
        <taxon>Fungi</taxon>
        <taxon>Dikarya</taxon>
        <taxon>Basidiomycota</taxon>
        <taxon>Agaricomycotina</taxon>
        <taxon>Agaricomycetes</taxon>
        <taxon>Polyporales</taxon>
        <taxon>Rhodofomes</taxon>
    </lineage>
</organism>
<sequence length="134" mass="14799">MFSVAFAFCVLQLFAVLVVSALPLKTLIKRDDFQGNATYYETGTGACGYTDSDSDPIVAISHLIYGDGGNCNQWIQITNPSNGQTQYGHVRDECEGCAQYDIDLSSSLFQSLGEDLSVGRFEVTWHYMDKDFSP</sequence>
<dbReference type="Gene3D" id="2.40.40.10">
    <property type="entry name" value="RlpA-like domain"/>
    <property type="match status" value="1"/>
</dbReference>
<proteinExistence type="predicted"/>
<comment type="caution">
    <text evidence="3">The sequence shown here is derived from an EMBL/GenBank/DDBJ whole genome shotgun (WGS) entry which is preliminary data.</text>
</comment>
<dbReference type="STRING" id="34475.A0A4Y9YZ02"/>
<dbReference type="Proteomes" id="UP000298390">
    <property type="component" value="Unassembled WGS sequence"/>
</dbReference>
<evidence type="ECO:0000313" key="3">
    <source>
        <dbReference type="EMBL" id="TFY66990.1"/>
    </source>
</evidence>
<keyword evidence="1 2" id="KW-0732">Signal</keyword>
<evidence type="ECO:0008006" key="5">
    <source>
        <dbReference type="Google" id="ProtNLM"/>
    </source>
</evidence>
<dbReference type="EMBL" id="SEKV01000066">
    <property type="protein sequence ID" value="TFY66990.1"/>
    <property type="molecule type" value="Genomic_DNA"/>
</dbReference>
<dbReference type="CDD" id="cd22191">
    <property type="entry name" value="DPBB_RlpA_EXP_N-like"/>
    <property type="match status" value="1"/>
</dbReference>
<reference evidence="3 4" key="1">
    <citation type="submission" date="2019-01" db="EMBL/GenBank/DDBJ databases">
        <title>Genome sequencing of the rare red list fungi Fomitopsis rosea.</title>
        <authorList>
            <person name="Buettner E."/>
            <person name="Kellner H."/>
        </authorList>
    </citation>
    <scope>NUCLEOTIDE SEQUENCE [LARGE SCALE GENOMIC DNA]</scope>
    <source>
        <strain evidence="3 4">DSM 105464</strain>
    </source>
</reference>
<dbReference type="AlphaFoldDB" id="A0A4Y9YZ02"/>
<evidence type="ECO:0000313" key="4">
    <source>
        <dbReference type="Proteomes" id="UP000298390"/>
    </source>
</evidence>
<feature type="signal peptide" evidence="2">
    <location>
        <begin position="1"/>
        <end position="21"/>
    </location>
</feature>
<dbReference type="InterPro" id="IPR036908">
    <property type="entry name" value="RlpA-like_sf"/>
</dbReference>
<dbReference type="SUPFAM" id="SSF50685">
    <property type="entry name" value="Barwin-like endoglucanases"/>
    <property type="match status" value="1"/>
</dbReference>
<gene>
    <name evidence="3" type="ORF">EVJ58_g1915</name>
</gene>
<accession>A0A4Y9YZ02</accession>
<evidence type="ECO:0000256" key="1">
    <source>
        <dbReference type="ARBA" id="ARBA00022729"/>
    </source>
</evidence>
<protein>
    <recommendedName>
        <fullName evidence="5">RlpA-like protein double-psi beta-barrel domain-containing protein</fullName>
    </recommendedName>
</protein>
<feature type="chain" id="PRO_5021282408" description="RlpA-like protein double-psi beta-barrel domain-containing protein" evidence="2">
    <location>
        <begin position="22"/>
        <end position="134"/>
    </location>
</feature>
<evidence type="ECO:0000256" key="2">
    <source>
        <dbReference type="SAM" id="SignalP"/>
    </source>
</evidence>